<dbReference type="EMBL" id="CP126101">
    <property type="protein sequence ID" value="WHY52899.1"/>
    <property type="molecule type" value="Genomic_DNA"/>
</dbReference>
<dbReference type="InterPro" id="IPR036779">
    <property type="entry name" value="LysM_dom_sf"/>
</dbReference>
<sequence>MMNWLKKNPHISILLGACLLFTGYLYITDPGEVTYKEIQVEHGDSLWSLAEQYRGKMSKEDWIKLVKTENELPDVQIIAGKSLVIPVVGNQANPINSIEIARNEP</sequence>
<dbReference type="InterPro" id="IPR018392">
    <property type="entry name" value="LysM"/>
</dbReference>
<dbReference type="Proteomes" id="UP001178322">
    <property type="component" value="Chromosome"/>
</dbReference>
<dbReference type="RefSeq" id="WP_283871288.1">
    <property type="nucleotide sequence ID" value="NZ_CP126101.1"/>
</dbReference>
<accession>A0AAX3WZ28</accession>
<feature type="domain" description="LysM" evidence="1">
    <location>
        <begin position="36"/>
        <end position="85"/>
    </location>
</feature>
<evidence type="ECO:0000259" key="1">
    <source>
        <dbReference type="PROSITE" id="PS51782"/>
    </source>
</evidence>
<proteinExistence type="predicted"/>
<name>A0AAX3WZ28_9BACI</name>
<dbReference type="PROSITE" id="PS51782">
    <property type="entry name" value="LYSM"/>
    <property type="match status" value="1"/>
</dbReference>
<dbReference type="PROSITE" id="PS51257">
    <property type="entry name" value="PROKAR_LIPOPROTEIN"/>
    <property type="match status" value="1"/>
</dbReference>
<protein>
    <recommendedName>
        <fullName evidence="1">LysM domain-containing protein</fullName>
    </recommendedName>
</protein>
<organism evidence="2 3">
    <name type="scientific">Lysinibacillus pakistanensis</name>
    <dbReference type="NCBI Taxonomy" id="759811"/>
    <lineage>
        <taxon>Bacteria</taxon>
        <taxon>Bacillati</taxon>
        <taxon>Bacillota</taxon>
        <taxon>Bacilli</taxon>
        <taxon>Bacillales</taxon>
        <taxon>Bacillaceae</taxon>
        <taxon>Lysinibacillus</taxon>
    </lineage>
</organism>
<gene>
    <name evidence="2" type="ORF">QNH24_06565</name>
</gene>
<dbReference type="Gene3D" id="3.10.350.10">
    <property type="entry name" value="LysM domain"/>
    <property type="match status" value="1"/>
</dbReference>
<evidence type="ECO:0000313" key="3">
    <source>
        <dbReference type="Proteomes" id="UP001178322"/>
    </source>
</evidence>
<evidence type="ECO:0000313" key="2">
    <source>
        <dbReference type="EMBL" id="WHY52899.1"/>
    </source>
</evidence>
<dbReference type="AlphaFoldDB" id="A0AAX3WZ28"/>
<reference evidence="2" key="1">
    <citation type="submission" date="2023-05" db="EMBL/GenBank/DDBJ databases">
        <title>Comparative genomics of Bacillaceae isolates and their secondary metabolite potential.</title>
        <authorList>
            <person name="Song L."/>
            <person name="Nielsen L.J."/>
            <person name="Mohite O."/>
            <person name="Xu X."/>
            <person name="Weber T."/>
            <person name="Kovacs A.T."/>
        </authorList>
    </citation>
    <scope>NUCLEOTIDE SEQUENCE</scope>
    <source>
        <strain evidence="2">LY1</strain>
    </source>
</reference>